<comment type="caution">
    <text evidence="10">The sequence shown here is derived from an EMBL/GenBank/DDBJ whole genome shotgun (WGS) entry which is preliminary data.</text>
</comment>
<feature type="domain" description="Cyclic nucleotide-binding" evidence="9">
    <location>
        <begin position="567"/>
        <end position="665"/>
    </location>
</feature>
<dbReference type="InterPro" id="IPR005821">
    <property type="entry name" value="Ion_trans_dom"/>
</dbReference>
<dbReference type="GO" id="GO:0005886">
    <property type="term" value="C:plasma membrane"/>
    <property type="evidence" value="ECO:0007669"/>
    <property type="project" value="TreeGrafter"/>
</dbReference>
<sequence>MAEPDPLTQLPAWMKELSSIIQLQLDLIASMNRSVTEGQRAQHISASPTGESDLDGLRVRFASVQQTLQSGQISEQCDSESGKGGKGFGLLGREDRPCFERPDVFPMACIKEGDENADATDAADAADATGGFGDICEFHDDGSRGSGNHGNHGHFGFSQGIQGIRGNADVMESYDKRIMESMVVEKENRFPNGLLNPRWIGKLGWDFGVMFFVLMDAIVLPFQLTFKSNANSDQMDTFDLGWLWITTLVFATDILLSFNTAVERGERDRQSGKHALILDRCQIAKLYLRGWFIIDFGSAVPWAQISEAFYSGDSSQLTRLTKVVKFVRLLRLVRMLRLAKLKTIWERMEIRIGSVYIIQCISLLRVLSVVVAMCHWSACLFWLIGLPRNLFTELMSDEEQLAYEAAPHWTTVWRRHSNEQSEPWRWLDRSISETYVFCFYWTLGVMRTMPAEVTPVNLPERVFVLIFMFFALSAFAISIALITQSFFKLSERRKTFNEEYVALRLHLQKTKVSEDVQGRVKAYLTHLFTRRRIQAKEANLLNVLPENLREEVFRCQASHHMCLQLPVMSSFRRSQRLRLAAAAATCDFMPGETVVQKGEIIDAAWILMTGQLHQDGWDIEEFPTVVHAECLGQLEHEACEYSEGKVVATEMSEVLKVDKANFLRIAKSFSGNKEHVDPVRGTRRPELKRSMSGISDDRGLRDGSDEMNNSMMRATVAVMSTS</sequence>
<gene>
    <name evidence="10" type="ORF">C1SCF055_LOCUS30533</name>
</gene>
<keyword evidence="3 8" id="KW-0812">Transmembrane</keyword>
<evidence type="ECO:0000256" key="4">
    <source>
        <dbReference type="ARBA" id="ARBA00022989"/>
    </source>
</evidence>
<evidence type="ECO:0000256" key="8">
    <source>
        <dbReference type="SAM" id="Phobius"/>
    </source>
</evidence>
<comment type="subcellular location">
    <subcellularLocation>
        <location evidence="1">Membrane</location>
        <topology evidence="1">Multi-pass membrane protein</topology>
    </subcellularLocation>
</comment>
<dbReference type="Gene3D" id="2.60.120.10">
    <property type="entry name" value="Jelly Rolls"/>
    <property type="match status" value="1"/>
</dbReference>
<evidence type="ECO:0000313" key="12">
    <source>
        <dbReference type="EMBL" id="CAL4792072.1"/>
    </source>
</evidence>
<dbReference type="Pfam" id="PF00520">
    <property type="entry name" value="Ion_trans"/>
    <property type="match status" value="1"/>
</dbReference>
<reference evidence="11" key="2">
    <citation type="submission" date="2024-04" db="EMBL/GenBank/DDBJ databases">
        <authorList>
            <person name="Chen Y."/>
            <person name="Shah S."/>
            <person name="Dougan E. K."/>
            <person name="Thang M."/>
            <person name="Chan C."/>
        </authorList>
    </citation>
    <scope>NUCLEOTIDE SEQUENCE [LARGE SCALE GENOMIC DNA]</scope>
</reference>
<dbReference type="InterPro" id="IPR018490">
    <property type="entry name" value="cNMP-bd_dom_sf"/>
</dbReference>
<dbReference type="PROSITE" id="PS50042">
    <property type="entry name" value="CNMP_BINDING_3"/>
    <property type="match status" value="1"/>
</dbReference>
<keyword evidence="6 8" id="KW-0472">Membrane</keyword>
<dbReference type="InterPro" id="IPR050818">
    <property type="entry name" value="KCNH_animal-type"/>
</dbReference>
<feature type="region of interest" description="Disordered" evidence="7">
    <location>
        <begin position="674"/>
        <end position="707"/>
    </location>
</feature>
<feature type="transmembrane region" description="Helical" evidence="8">
    <location>
        <begin position="242"/>
        <end position="262"/>
    </location>
</feature>
<evidence type="ECO:0000256" key="1">
    <source>
        <dbReference type="ARBA" id="ARBA00004141"/>
    </source>
</evidence>
<dbReference type="EMBL" id="CAMXCT020003489">
    <property type="protein sequence ID" value="CAL1158135.1"/>
    <property type="molecule type" value="Genomic_DNA"/>
</dbReference>
<evidence type="ECO:0000313" key="11">
    <source>
        <dbReference type="EMBL" id="CAL1158135.1"/>
    </source>
</evidence>
<dbReference type="PANTHER" id="PTHR10217:SF435">
    <property type="entry name" value="POTASSIUM VOLTAGE-GATED CHANNEL PROTEIN EAG"/>
    <property type="match status" value="1"/>
</dbReference>
<feature type="transmembrane region" description="Helical" evidence="8">
    <location>
        <begin position="355"/>
        <end position="384"/>
    </location>
</feature>
<accession>A0A9P1D7Q8</accession>
<name>A0A9P1D7Q8_9DINO</name>
<feature type="transmembrane region" description="Helical" evidence="8">
    <location>
        <begin position="462"/>
        <end position="487"/>
    </location>
</feature>
<evidence type="ECO:0000313" key="13">
    <source>
        <dbReference type="Proteomes" id="UP001152797"/>
    </source>
</evidence>
<proteinExistence type="predicted"/>
<dbReference type="EMBL" id="CAMXCT030003489">
    <property type="protein sequence ID" value="CAL4792072.1"/>
    <property type="molecule type" value="Genomic_DNA"/>
</dbReference>
<keyword evidence="13" id="KW-1185">Reference proteome</keyword>
<organism evidence="10">
    <name type="scientific">Cladocopium goreaui</name>
    <dbReference type="NCBI Taxonomy" id="2562237"/>
    <lineage>
        <taxon>Eukaryota</taxon>
        <taxon>Sar</taxon>
        <taxon>Alveolata</taxon>
        <taxon>Dinophyceae</taxon>
        <taxon>Suessiales</taxon>
        <taxon>Symbiodiniaceae</taxon>
        <taxon>Cladocopium</taxon>
    </lineage>
</organism>
<dbReference type="EMBL" id="CAMXCT010003489">
    <property type="protein sequence ID" value="CAI4004760.1"/>
    <property type="molecule type" value="Genomic_DNA"/>
</dbReference>
<evidence type="ECO:0000256" key="2">
    <source>
        <dbReference type="ARBA" id="ARBA00022448"/>
    </source>
</evidence>
<dbReference type="Proteomes" id="UP001152797">
    <property type="component" value="Unassembled WGS sequence"/>
</dbReference>
<dbReference type="Gene3D" id="1.10.287.630">
    <property type="entry name" value="Helix hairpin bin"/>
    <property type="match status" value="1"/>
</dbReference>
<evidence type="ECO:0000313" key="10">
    <source>
        <dbReference type="EMBL" id="CAI4004760.1"/>
    </source>
</evidence>
<keyword evidence="5" id="KW-0406">Ion transport</keyword>
<dbReference type="AlphaFoldDB" id="A0A9P1D7Q8"/>
<feature type="transmembrane region" description="Helical" evidence="8">
    <location>
        <begin position="203"/>
        <end position="222"/>
    </location>
</feature>
<dbReference type="SUPFAM" id="SSF81324">
    <property type="entry name" value="Voltage-gated potassium channels"/>
    <property type="match status" value="1"/>
</dbReference>
<dbReference type="InterPro" id="IPR014710">
    <property type="entry name" value="RmlC-like_jellyroll"/>
</dbReference>
<reference evidence="10" key="1">
    <citation type="submission" date="2022-10" db="EMBL/GenBank/DDBJ databases">
        <authorList>
            <person name="Chen Y."/>
            <person name="Dougan E. K."/>
            <person name="Chan C."/>
            <person name="Rhodes N."/>
            <person name="Thang M."/>
        </authorList>
    </citation>
    <scope>NUCLEOTIDE SEQUENCE</scope>
</reference>
<dbReference type="GO" id="GO:0042391">
    <property type="term" value="P:regulation of membrane potential"/>
    <property type="evidence" value="ECO:0007669"/>
    <property type="project" value="TreeGrafter"/>
</dbReference>
<dbReference type="InterPro" id="IPR000595">
    <property type="entry name" value="cNMP-bd_dom"/>
</dbReference>
<dbReference type="SUPFAM" id="SSF51206">
    <property type="entry name" value="cAMP-binding domain-like"/>
    <property type="match status" value="1"/>
</dbReference>
<evidence type="ECO:0000256" key="3">
    <source>
        <dbReference type="ARBA" id="ARBA00022692"/>
    </source>
</evidence>
<evidence type="ECO:0000256" key="7">
    <source>
        <dbReference type="SAM" id="MobiDB-lite"/>
    </source>
</evidence>
<evidence type="ECO:0000256" key="6">
    <source>
        <dbReference type="ARBA" id="ARBA00023136"/>
    </source>
</evidence>
<dbReference type="PANTHER" id="PTHR10217">
    <property type="entry name" value="VOLTAGE AND LIGAND GATED POTASSIUM CHANNEL"/>
    <property type="match status" value="1"/>
</dbReference>
<dbReference type="GO" id="GO:0005249">
    <property type="term" value="F:voltage-gated potassium channel activity"/>
    <property type="evidence" value="ECO:0007669"/>
    <property type="project" value="TreeGrafter"/>
</dbReference>
<dbReference type="OrthoDB" id="2021138at2759"/>
<evidence type="ECO:0000256" key="5">
    <source>
        <dbReference type="ARBA" id="ARBA00023065"/>
    </source>
</evidence>
<protein>
    <submittedName>
        <fullName evidence="12">Cyclic nucleotide-binding domain-containing protein</fullName>
    </submittedName>
</protein>
<keyword evidence="4 8" id="KW-1133">Transmembrane helix</keyword>
<feature type="compositionally biased region" description="Basic and acidic residues" evidence="7">
    <location>
        <begin position="674"/>
        <end position="704"/>
    </location>
</feature>
<evidence type="ECO:0000259" key="9">
    <source>
        <dbReference type="PROSITE" id="PS50042"/>
    </source>
</evidence>
<dbReference type="Gene3D" id="1.10.287.70">
    <property type="match status" value="1"/>
</dbReference>
<keyword evidence="2" id="KW-0813">Transport</keyword>